<feature type="domain" description="LNS2/PITP" evidence="1">
    <location>
        <begin position="69"/>
        <end position="194"/>
    </location>
</feature>
<comment type="caution">
    <text evidence="2">The sequence shown here is derived from an EMBL/GenBank/DDBJ whole genome shotgun (WGS) entry which is preliminary data.</text>
</comment>
<dbReference type="GO" id="GO:0008525">
    <property type="term" value="F:phosphatidylcholine transporter activity"/>
    <property type="evidence" value="ECO:0007669"/>
    <property type="project" value="TreeGrafter"/>
</dbReference>
<dbReference type="GO" id="GO:0005737">
    <property type="term" value="C:cytoplasm"/>
    <property type="evidence" value="ECO:0007669"/>
    <property type="project" value="TreeGrafter"/>
</dbReference>
<dbReference type="Pfam" id="PF24695">
    <property type="entry name" value="PITM1-3"/>
    <property type="match status" value="1"/>
</dbReference>
<dbReference type="PANTHER" id="PTHR10658">
    <property type="entry name" value="PHOSPHATIDYLINOSITOL TRANSFER PROTEIN"/>
    <property type="match status" value="1"/>
</dbReference>
<sequence>IFIQTRSYGGSWIHLGTEVTDSSGRIRYRVPDHRRFGIGLHPILLTPESDAEHPIQLSLAVVPPHTETVVFSVDGSFAASLSIMGKDPKVRPGAVDVARHWQGLGYLLIYLSARPDMQQRRVNCWLANHNFPQGISLFVEGISTDPLRQKAQLLRTVSEQVNESSFQRKPCSFKAVFSSICSMLLSGLPNIWQNV</sequence>
<evidence type="ECO:0000313" key="3">
    <source>
        <dbReference type="Proteomes" id="UP000324629"/>
    </source>
</evidence>
<dbReference type="GO" id="GO:0031210">
    <property type="term" value="F:phosphatidylcholine binding"/>
    <property type="evidence" value="ECO:0007669"/>
    <property type="project" value="TreeGrafter"/>
</dbReference>
<dbReference type="InterPro" id="IPR031315">
    <property type="entry name" value="LNS2/PITP"/>
</dbReference>
<keyword evidence="3" id="KW-1185">Reference proteome</keyword>
<accession>A0A5J4N4P9</accession>
<dbReference type="Proteomes" id="UP000324629">
    <property type="component" value="Unassembled WGS sequence"/>
</dbReference>
<feature type="non-terminal residue" evidence="2">
    <location>
        <position position="1"/>
    </location>
</feature>
<evidence type="ECO:0000313" key="2">
    <source>
        <dbReference type="EMBL" id="KAA3670501.1"/>
    </source>
</evidence>
<dbReference type="InterPro" id="IPR001666">
    <property type="entry name" value="PI_transfer"/>
</dbReference>
<reference evidence="2 3" key="1">
    <citation type="journal article" date="2019" name="Gigascience">
        <title>Whole-genome sequence of the oriental lung fluke Paragonimus westermani.</title>
        <authorList>
            <person name="Oey H."/>
            <person name="Zakrzewski M."/>
            <person name="Narain K."/>
            <person name="Devi K.R."/>
            <person name="Agatsuma T."/>
            <person name="Nawaratna S."/>
            <person name="Gobert G.N."/>
            <person name="Jones M.K."/>
            <person name="Ragan M.A."/>
            <person name="McManus D.P."/>
            <person name="Krause L."/>
        </authorList>
    </citation>
    <scope>NUCLEOTIDE SEQUENCE [LARGE SCALE GENOMIC DNA]</scope>
    <source>
        <strain evidence="2 3">IND2009</strain>
    </source>
</reference>
<dbReference type="Pfam" id="PF24694">
    <property type="entry name" value="LNS2_PITM1-3"/>
    <property type="match status" value="1"/>
</dbReference>
<name>A0A5J4N4P9_9TREM</name>
<dbReference type="GO" id="GO:0008526">
    <property type="term" value="F:phosphatidylinositol transfer activity"/>
    <property type="evidence" value="ECO:0007669"/>
    <property type="project" value="TreeGrafter"/>
</dbReference>
<dbReference type="EMBL" id="QNGE01009976">
    <property type="protein sequence ID" value="KAA3670501.1"/>
    <property type="molecule type" value="Genomic_DNA"/>
</dbReference>
<dbReference type="PANTHER" id="PTHR10658:SF81">
    <property type="entry name" value="PROTEIN RETINAL DEGENERATION B"/>
    <property type="match status" value="1"/>
</dbReference>
<protein>
    <recommendedName>
        <fullName evidence="1">LNS2/PITP domain-containing protein</fullName>
    </recommendedName>
</protein>
<dbReference type="AlphaFoldDB" id="A0A5J4N4P9"/>
<dbReference type="SUPFAM" id="SSF56784">
    <property type="entry name" value="HAD-like"/>
    <property type="match status" value="1"/>
</dbReference>
<evidence type="ECO:0000259" key="1">
    <source>
        <dbReference type="SMART" id="SM00775"/>
    </source>
</evidence>
<dbReference type="GO" id="GO:0035091">
    <property type="term" value="F:phosphatidylinositol binding"/>
    <property type="evidence" value="ECO:0007669"/>
    <property type="project" value="TreeGrafter"/>
</dbReference>
<gene>
    <name evidence="2" type="ORF">DEA37_0010551</name>
</gene>
<dbReference type="SMART" id="SM00775">
    <property type="entry name" value="LNS2"/>
    <property type="match status" value="1"/>
</dbReference>
<proteinExistence type="predicted"/>
<organism evidence="2 3">
    <name type="scientific">Paragonimus westermani</name>
    <dbReference type="NCBI Taxonomy" id="34504"/>
    <lineage>
        <taxon>Eukaryota</taxon>
        <taxon>Metazoa</taxon>
        <taxon>Spiralia</taxon>
        <taxon>Lophotrochozoa</taxon>
        <taxon>Platyhelminthes</taxon>
        <taxon>Trematoda</taxon>
        <taxon>Digenea</taxon>
        <taxon>Plagiorchiida</taxon>
        <taxon>Troglotremata</taxon>
        <taxon>Troglotrematidae</taxon>
        <taxon>Paragonimus</taxon>
    </lineage>
</organism>
<dbReference type="InterPro" id="IPR036412">
    <property type="entry name" value="HAD-like_sf"/>
</dbReference>